<comment type="caution">
    <text evidence="1">The sequence shown here is derived from an EMBL/GenBank/DDBJ whole genome shotgun (WGS) entry which is preliminary data.</text>
</comment>
<evidence type="ECO:0000313" key="1">
    <source>
        <dbReference type="EMBL" id="MET6999453.1"/>
    </source>
</evidence>
<organism evidence="1 2">
    <name type="scientific">Chitinophaga defluvii</name>
    <dbReference type="NCBI Taxonomy" id="3163343"/>
    <lineage>
        <taxon>Bacteria</taxon>
        <taxon>Pseudomonadati</taxon>
        <taxon>Bacteroidota</taxon>
        <taxon>Chitinophagia</taxon>
        <taxon>Chitinophagales</taxon>
        <taxon>Chitinophagaceae</taxon>
        <taxon>Chitinophaga</taxon>
    </lineage>
</organism>
<name>A0ABV2T8T5_9BACT</name>
<evidence type="ECO:0008006" key="3">
    <source>
        <dbReference type="Google" id="ProtNLM"/>
    </source>
</evidence>
<accession>A0ABV2T8T5</accession>
<proteinExistence type="predicted"/>
<protein>
    <recommendedName>
        <fullName evidence="3">HNH endonuclease</fullName>
    </recommendedName>
</protein>
<keyword evidence="2" id="KW-1185">Reference proteome</keyword>
<reference evidence="1 2" key="1">
    <citation type="submission" date="2024-06" db="EMBL/GenBank/DDBJ databases">
        <title>Chitinophaga defluvii sp. nov., isolated from municipal sewage.</title>
        <authorList>
            <person name="Zhang L."/>
        </authorList>
    </citation>
    <scope>NUCLEOTIDE SEQUENCE [LARGE SCALE GENOMIC DNA]</scope>
    <source>
        <strain evidence="1 2">H8</strain>
    </source>
</reference>
<dbReference type="Proteomes" id="UP001549749">
    <property type="component" value="Unassembled WGS sequence"/>
</dbReference>
<dbReference type="RefSeq" id="WP_354662016.1">
    <property type="nucleotide sequence ID" value="NZ_JBEXAC010000002.1"/>
</dbReference>
<dbReference type="Gene3D" id="1.10.30.50">
    <property type="match status" value="1"/>
</dbReference>
<dbReference type="EMBL" id="JBEXAC010000002">
    <property type="protein sequence ID" value="MET6999453.1"/>
    <property type="molecule type" value="Genomic_DNA"/>
</dbReference>
<evidence type="ECO:0000313" key="2">
    <source>
        <dbReference type="Proteomes" id="UP001549749"/>
    </source>
</evidence>
<gene>
    <name evidence="1" type="ORF">ABR189_18840</name>
</gene>
<sequence length="349" mass="40444">MIRNPHSIADLDAMALIFYREIEQDLQLNARIAANTVPQLTPLMIHFAGNIQRIITAQPDELEREHLTIDAIFQQAITNHLATNPILRNSNGNVIRHRQQKINYLRKIWKLEINRIFDYDTTDNSFVKISNGKLAYRHATRLQINTCPYCNANFTYTIRTKRMSSRPQFDHFLKKSSYPYFALSFYNLVPSCSLCNSGALKGQKTFSRAKYLHPFVDDIEGLFQFRTKVDAVDFLVNSEDFELKCRPCRGTTNDQRKRASESIDLFCIDDRYKFHKDIAGDVIKKAYVYNKTAIENIFKAFNFGGHSIFTSTSEIKELVMGNYLHADHFHKRILSKMTADIAEEFGLMI</sequence>